<feature type="transmembrane region" description="Helical" evidence="2">
    <location>
        <begin position="27"/>
        <end position="44"/>
    </location>
</feature>
<evidence type="ECO:0000256" key="1">
    <source>
        <dbReference type="SAM" id="MobiDB-lite"/>
    </source>
</evidence>
<dbReference type="EMBL" id="CP028858">
    <property type="protein sequence ID" value="AWB26229.1"/>
    <property type="molecule type" value="Genomic_DNA"/>
</dbReference>
<feature type="compositionally biased region" description="Basic and acidic residues" evidence="1">
    <location>
        <begin position="9"/>
        <end position="21"/>
    </location>
</feature>
<keyword evidence="4" id="KW-1185">Reference proteome</keyword>
<evidence type="ECO:0000256" key="2">
    <source>
        <dbReference type="SAM" id="Phobius"/>
    </source>
</evidence>
<dbReference type="Proteomes" id="UP000244727">
    <property type="component" value="Chromosome"/>
</dbReference>
<dbReference type="KEGG" id="harc:HARCEL1_00085"/>
<keyword evidence="2" id="KW-0472">Membrane</keyword>
<sequence>MFDTIETGHMSERAATDERRPSSPPRIAGPTALVALITTVLSVAPGGPVVGGLVGGWRSGSYGYAVGIGVLGGGIATVLAWIAMIVVFQGPIAAVPPEMLLTIAIYVLGQVLVGSVVGVTLDRWLDRE</sequence>
<dbReference type="AlphaFoldDB" id="A0A2R4WXF3"/>
<gene>
    <name evidence="3" type="ORF">HARCEL1_00085</name>
</gene>
<name>A0A2R4WXF3_9EURY</name>
<accession>A0A2R4WXF3</accession>
<reference evidence="3 4" key="1">
    <citation type="submission" date="2018-04" db="EMBL/GenBank/DDBJ databases">
        <title>Halococcoides cellulosivorans gen. nov., sp. nov., an extremely halophilic cellulose-utilizing haloarchaeon from hypersaline lakes.</title>
        <authorList>
            <person name="Sorokin D.Y."/>
            <person name="Toshchakov S.V."/>
            <person name="Samarov N.I."/>
            <person name="Korzhenkov A."/>
            <person name="Kublanov I.V."/>
        </authorList>
    </citation>
    <scope>NUCLEOTIDE SEQUENCE [LARGE SCALE GENOMIC DNA]</scope>
    <source>
        <strain evidence="3 4">HArcel1</strain>
    </source>
</reference>
<keyword evidence="2" id="KW-0812">Transmembrane</keyword>
<feature type="region of interest" description="Disordered" evidence="1">
    <location>
        <begin position="1"/>
        <end position="25"/>
    </location>
</feature>
<organism evidence="3 4">
    <name type="scientific">Halococcoides cellulosivorans</name>
    <dbReference type="NCBI Taxonomy" id="1679096"/>
    <lineage>
        <taxon>Archaea</taxon>
        <taxon>Methanobacteriati</taxon>
        <taxon>Methanobacteriota</taxon>
        <taxon>Stenosarchaea group</taxon>
        <taxon>Halobacteria</taxon>
        <taxon>Halobacteriales</taxon>
        <taxon>Haloarculaceae</taxon>
        <taxon>Halococcoides</taxon>
    </lineage>
</organism>
<proteinExistence type="predicted"/>
<feature type="transmembrane region" description="Helical" evidence="2">
    <location>
        <begin position="100"/>
        <end position="121"/>
    </location>
</feature>
<feature type="transmembrane region" description="Helical" evidence="2">
    <location>
        <begin position="64"/>
        <end position="88"/>
    </location>
</feature>
<protein>
    <submittedName>
        <fullName evidence="3">Uncharacterized protein</fullName>
    </submittedName>
</protein>
<evidence type="ECO:0000313" key="4">
    <source>
        <dbReference type="Proteomes" id="UP000244727"/>
    </source>
</evidence>
<evidence type="ECO:0000313" key="3">
    <source>
        <dbReference type="EMBL" id="AWB26229.1"/>
    </source>
</evidence>
<keyword evidence="2" id="KW-1133">Transmembrane helix</keyword>